<keyword evidence="4 7" id="KW-0472">Membrane</keyword>
<evidence type="ECO:0000256" key="3">
    <source>
        <dbReference type="ARBA" id="ARBA00022989"/>
    </source>
</evidence>
<keyword evidence="10" id="KW-1185">Reference proteome</keyword>
<evidence type="ECO:0000256" key="1">
    <source>
        <dbReference type="ARBA" id="ARBA00004141"/>
    </source>
</evidence>
<dbReference type="GO" id="GO:0016020">
    <property type="term" value="C:membrane"/>
    <property type="evidence" value="ECO:0007669"/>
    <property type="project" value="UniProtKB-SubCell"/>
</dbReference>
<feature type="region of interest" description="Disordered" evidence="6">
    <location>
        <begin position="158"/>
        <end position="177"/>
    </location>
</feature>
<keyword evidence="2 7" id="KW-0812">Transmembrane</keyword>
<dbReference type="InterPro" id="IPR049326">
    <property type="entry name" value="Rhodopsin_dom_fungi"/>
</dbReference>
<evidence type="ECO:0000256" key="7">
    <source>
        <dbReference type="SAM" id="Phobius"/>
    </source>
</evidence>
<proteinExistence type="inferred from homology"/>
<evidence type="ECO:0000256" key="2">
    <source>
        <dbReference type="ARBA" id="ARBA00022692"/>
    </source>
</evidence>
<reference evidence="9" key="1">
    <citation type="journal article" date="2020" name="Stud. Mycol.">
        <title>101 Dothideomycetes genomes: a test case for predicting lifestyles and emergence of pathogens.</title>
        <authorList>
            <person name="Haridas S."/>
            <person name="Albert R."/>
            <person name="Binder M."/>
            <person name="Bloem J."/>
            <person name="Labutti K."/>
            <person name="Salamov A."/>
            <person name="Andreopoulos B."/>
            <person name="Baker S."/>
            <person name="Barry K."/>
            <person name="Bills G."/>
            <person name="Bluhm B."/>
            <person name="Cannon C."/>
            <person name="Castanera R."/>
            <person name="Culley D."/>
            <person name="Daum C."/>
            <person name="Ezra D."/>
            <person name="Gonzalez J."/>
            <person name="Henrissat B."/>
            <person name="Kuo A."/>
            <person name="Liang C."/>
            <person name="Lipzen A."/>
            <person name="Lutzoni F."/>
            <person name="Magnuson J."/>
            <person name="Mondo S."/>
            <person name="Nolan M."/>
            <person name="Ohm R."/>
            <person name="Pangilinan J."/>
            <person name="Park H.-J."/>
            <person name="Ramirez L."/>
            <person name="Alfaro M."/>
            <person name="Sun H."/>
            <person name="Tritt A."/>
            <person name="Yoshinaga Y."/>
            <person name="Zwiers L.-H."/>
            <person name="Turgeon B."/>
            <person name="Goodwin S."/>
            <person name="Spatafora J."/>
            <person name="Crous P."/>
            <person name="Grigoriev I."/>
        </authorList>
    </citation>
    <scope>NUCLEOTIDE SEQUENCE</scope>
    <source>
        <strain evidence="9">CBS 130266</strain>
    </source>
</reference>
<comment type="caution">
    <text evidence="9">The sequence shown here is derived from an EMBL/GenBank/DDBJ whole genome shotgun (WGS) entry which is preliminary data.</text>
</comment>
<organism evidence="9 10">
    <name type="scientific">Tothia fuscella</name>
    <dbReference type="NCBI Taxonomy" id="1048955"/>
    <lineage>
        <taxon>Eukaryota</taxon>
        <taxon>Fungi</taxon>
        <taxon>Dikarya</taxon>
        <taxon>Ascomycota</taxon>
        <taxon>Pezizomycotina</taxon>
        <taxon>Dothideomycetes</taxon>
        <taxon>Pleosporomycetidae</taxon>
        <taxon>Venturiales</taxon>
        <taxon>Cylindrosympodiaceae</taxon>
        <taxon>Tothia</taxon>
    </lineage>
</organism>
<evidence type="ECO:0000256" key="6">
    <source>
        <dbReference type="SAM" id="MobiDB-lite"/>
    </source>
</evidence>
<evidence type="ECO:0000256" key="5">
    <source>
        <dbReference type="ARBA" id="ARBA00038359"/>
    </source>
</evidence>
<dbReference type="OrthoDB" id="5378633at2759"/>
<sequence>MLLSAITFTVSYSIVLFVFMCTSCTPLESAWTMYRQKNVPKYYCLSTRIQGGVLVTGCALSVISDAYSVILPTLLLLRLNMTMRRRIVLGFIFGVGILVVIAGIIRTVYVRRLEGDSIDKTWLLSSVFIAGIAECNIGIVCACAPSLTSYFHSFRNTTSAGSKTNNPPFSKESRVPQ</sequence>
<evidence type="ECO:0000259" key="8">
    <source>
        <dbReference type="Pfam" id="PF20684"/>
    </source>
</evidence>
<dbReference type="EMBL" id="MU007015">
    <property type="protein sequence ID" value="KAF2434915.1"/>
    <property type="molecule type" value="Genomic_DNA"/>
</dbReference>
<protein>
    <recommendedName>
        <fullName evidence="8">Rhodopsin domain-containing protein</fullName>
    </recommendedName>
</protein>
<evidence type="ECO:0000313" key="9">
    <source>
        <dbReference type="EMBL" id="KAF2434915.1"/>
    </source>
</evidence>
<feature type="transmembrane region" description="Helical" evidence="7">
    <location>
        <begin position="54"/>
        <end position="77"/>
    </location>
</feature>
<dbReference type="PANTHER" id="PTHR33048">
    <property type="entry name" value="PTH11-LIKE INTEGRAL MEMBRANE PROTEIN (AFU_ORTHOLOGUE AFUA_5G11245)"/>
    <property type="match status" value="1"/>
</dbReference>
<dbReference type="Pfam" id="PF20684">
    <property type="entry name" value="Fung_rhodopsin"/>
    <property type="match status" value="1"/>
</dbReference>
<feature type="transmembrane region" description="Helical" evidence="7">
    <location>
        <begin position="89"/>
        <end position="110"/>
    </location>
</feature>
<feature type="domain" description="Rhodopsin" evidence="8">
    <location>
        <begin position="4"/>
        <end position="151"/>
    </location>
</feature>
<feature type="transmembrane region" description="Helical" evidence="7">
    <location>
        <begin position="122"/>
        <end position="147"/>
    </location>
</feature>
<dbReference type="Proteomes" id="UP000800235">
    <property type="component" value="Unassembled WGS sequence"/>
</dbReference>
<feature type="transmembrane region" description="Helical" evidence="7">
    <location>
        <begin position="12"/>
        <end position="34"/>
    </location>
</feature>
<comment type="similarity">
    <text evidence="5">Belongs to the SAT4 family.</text>
</comment>
<dbReference type="InterPro" id="IPR052337">
    <property type="entry name" value="SAT4-like"/>
</dbReference>
<accession>A0A9P4U2J5</accession>
<dbReference type="AlphaFoldDB" id="A0A9P4U2J5"/>
<feature type="compositionally biased region" description="Polar residues" evidence="6">
    <location>
        <begin position="158"/>
        <end position="168"/>
    </location>
</feature>
<gene>
    <name evidence="9" type="ORF">EJ08DRAFT_438029</name>
</gene>
<evidence type="ECO:0000313" key="10">
    <source>
        <dbReference type="Proteomes" id="UP000800235"/>
    </source>
</evidence>
<evidence type="ECO:0000256" key="4">
    <source>
        <dbReference type="ARBA" id="ARBA00023136"/>
    </source>
</evidence>
<comment type="subcellular location">
    <subcellularLocation>
        <location evidence="1">Membrane</location>
        <topology evidence="1">Multi-pass membrane protein</topology>
    </subcellularLocation>
</comment>
<keyword evidence="3 7" id="KW-1133">Transmembrane helix</keyword>
<name>A0A9P4U2J5_9PEZI</name>
<dbReference type="PANTHER" id="PTHR33048:SF129">
    <property type="entry name" value="INTEGRAL MEMBRANE PROTEIN-RELATED"/>
    <property type="match status" value="1"/>
</dbReference>